<keyword evidence="10" id="KW-0479">Metal-binding</keyword>
<dbReference type="PROSITE" id="PS01245">
    <property type="entry name" value="RIO1"/>
    <property type="match status" value="1"/>
</dbReference>
<evidence type="ECO:0000256" key="1">
    <source>
        <dbReference type="ARBA" id="ARBA00001946"/>
    </source>
</evidence>
<evidence type="ECO:0000256" key="19">
    <source>
        <dbReference type="PIRSR" id="PIRSR038147-1"/>
    </source>
</evidence>
<evidence type="ECO:0000256" key="22">
    <source>
        <dbReference type="SAM" id="MobiDB-lite"/>
    </source>
</evidence>
<dbReference type="Gene3D" id="1.10.510.10">
    <property type="entry name" value="Transferase(Phosphotransferase) domain 1"/>
    <property type="match status" value="1"/>
</dbReference>
<accession>A0A1D8NC91</accession>
<dbReference type="EC" id="2.7.11.1" evidence="4 18"/>
<dbReference type="InterPro" id="IPR011009">
    <property type="entry name" value="Kinase-like_dom_sf"/>
</dbReference>
<feature type="compositionally biased region" description="Basic and acidic residues" evidence="22">
    <location>
        <begin position="406"/>
        <end position="451"/>
    </location>
</feature>
<proteinExistence type="inferred from homology"/>
<feature type="binding site" evidence="21">
    <location>
        <position position="329"/>
    </location>
    <ligand>
        <name>Mg(2+)</name>
        <dbReference type="ChEBI" id="CHEBI:18420"/>
    </ligand>
</feature>
<dbReference type="GO" id="GO:0016787">
    <property type="term" value="F:hydrolase activity"/>
    <property type="evidence" value="ECO:0007669"/>
    <property type="project" value="UniProtKB-KW"/>
</dbReference>
<keyword evidence="9 18" id="KW-0808">Transferase</keyword>
<protein>
    <recommendedName>
        <fullName evidence="5 18">Serine/threonine-protein kinase RIO1</fullName>
        <ecNumber evidence="4 18">2.7.11.1</ecNumber>
    </recommendedName>
</protein>
<evidence type="ECO:0000256" key="14">
    <source>
        <dbReference type="ARBA" id="ARBA00022840"/>
    </source>
</evidence>
<evidence type="ECO:0000313" key="25">
    <source>
        <dbReference type="Proteomes" id="UP000182444"/>
    </source>
</evidence>
<dbReference type="GO" id="GO:0106310">
    <property type="term" value="F:protein serine kinase activity"/>
    <property type="evidence" value="ECO:0007669"/>
    <property type="project" value="RHEA"/>
</dbReference>
<dbReference type="RefSeq" id="XP_502134.3">
    <property type="nucleotide sequence ID" value="XM_502134.3"/>
</dbReference>
<dbReference type="PIRSF" id="PIRSF038147">
    <property type="entry name" value="Ser/Thr_PK_RIO1"/>
    <property type="match status" value="1"/>
</dbReference>
<evidence type="ECO:0000256" key="4">
    <source>
        <dbReference type="ARBA" id="ARBA00012513"/>
    </source>
</evidence>
<sequence length="630" mass="71795">MDWEREISSGASSTLLPSTDPDYKELDGVTVDYEDLIDEDEEEEDEIVEDDYEEEITSGNVTKRYNKQKKVVASVLGEKPAQQTADSDLSKYTGRLRMDDDYLDSLTHQGLAARDGQVKGKKKSSGGGSQTGGNSALMGTATKDRADRATNEQVLDPRTRMILFKMINRGIIFEVNGCVSTGKEANVYHACTEEGVHRAIKIYKTSILVFKDRDRYVSGEYRFRHGYSRHNPRKMVKVWAEKEIRNLKRLHTAGIPCPEPLHLHLHVLVMGFLGDKKGWPSPRLRDAKISELFANPAEEYTALYHQLCAYMRIMYQKCRLVHADLSEYNILYHERKLYIIDVSQSVEHDHPHSLEFLRMDIKNCNDYFRKHGVSVFPERTLFHLITSPFLEDIKITDEISVSSRELVEVDEKDGEKGDKTTGDKSDDKAEDDKSEDKGEDKDEHKDDKVSVIDDSTTVCDTSATMSGPAEAKKRMEETVDSLTAYIQAMPIEESTDQIEADDAVFRSVYIPQNLDQVYDVERDVEMVNAGQGKDLIYSSLIGKKDEEEDQEMGSESESDNESISSIDSEERERRFQEKKALTSKLGKKFEDKDAKKERKAAVKEAQKEKRKEKMKKATKKKLISKSKGKH</sequence>
<dbReference type="VEuPathDB" id="FungiDB:YALI1_C30795g"/>
<feature type="domain" description="RIO kinase" evidence="23">
    <location>
        <begin position="144"/>
        <end position="387"/>
    </location>
</feature>
<dbReference type="SUPFAM" id="SSF56112">
    <property type="entry name" value="Protein kinase-like (PK-like)"/>
    <property type="match status" value="1"/>
</dbReference>
<evidence type="ECO:0000256" key="18">
    <source>
        <dbReference type="PIRNR" id="PIRNR038147"/>
    </source>
</evidence>
<evidence type="ECO:0000256" key="12">
    <source>
        <dbReference type="ARBA" id="ARBA00022777"/>
    </source>
</evidence>
<evidence type="ECO:0000313" key="24">
    <source>
        <dbReference type="EMBL" id="AOW03253.1"/>
    </source>
</evidence>
<evidence type="ECO:0000256" key="11">
    <source>
        <dbReference type="ARBA" id="ARBA00022741"/>
    </source>
</evidence>
<keyword evidence="11 18" id="KW-0547">Nucleotide-binding</keyword>
<evidence type="ECO:0000256" key="16">
    <source>
        <dbReference type="ARBA" id="ARBA00047899"/>
    </source>
</evidence>
<dbReference type="GeneID" id="2909697"/>
<feature type="binding site" evidence="20">
    <location>
        <position position="273"/>
    </location>
    <ligand>
        <name>ATP</name>
        <dbReference type="ChEBI" id="CHEBI:30616"/>
    </ligand>
</feature>
<dbReference type="EMBL" id="CP017555">
    <property type="protein sequence ID" value="AOW03253.1"/>
    <property type="molecule type" value="Genomic_DNA"/>
</dbReference>
<dbReference type="Proteomes" id="UP000182444">
    <property type="component" value="Chromosome 1C"/>
</dbReference>
<evidence type="ECO:0000256" key="10">
    <source>
        <dbReference type="ARBA" id="ARBA00022723"/>
    </source>
</evidence>
<dbReference type="KEGG" id="yli:2909697"/>
<gene>
    <name evidence="24" type="ORF">YALI1_C30795g</name>
</gene>
<evidence type="ECO:0000256" key="6">
    <source>
        <dbReference type="ARBA" id="ARBA00022490"/>
    </source>
</evidence>
<comment type="similarity">
    <text evidence="3 18">Belongs to the protein kinase superfamily. RIO-type Ser/Thr kinase family.</text>
</comment>
<feature type="region of interest" description="Disordered" evidence="22">
    <location>
        <begin position="535"/>
        <end position="630"/>
    </location>
</feature>
<evidence type="ECO:0000256" key="20">
    <source>
        <dbReference type="PIRSR" id="PIRSR038147-2"/>
    </source>
</evidence>
<keyword evidence="7" id="KW-0690">Ribosome biogenesis</keyword>
<comment type="catalytic activity">
    <reaction evidence="16 18">
        <text>L-threonyl-[protein] + ATP = O-phospho-L-threonyl-[protein] + ADP + H(+)</text>
        <dbReference type="Rhea" id="RHEA:46608"/>
        <dbReference type="Rhea" id="RHEA-COMP:11060"/>
        <dbReference type="Rhea" id="RHEA-COMP:11605"/>
        <dbReference type="ChEBI" id="CHEBI:15378"/>
        <dbReference type="ChEBI" id="CHEBI:30013"/>
        <dbReference type="ChEBI" id="CHEBI:30616"/>
        <dbReference type="ChEBI" id="CHEBI:61977"/>
        <dbReference type="ChEBI" id="CHEBI:456216"/>
        <dbReference type="EC" id="2.7.11.1"/>
    </reaction>
</comment>
<feature type="compositionally biased region" description="Basic and acidic residues" evidence="22">
    <location>
        <begin position="568"/>
        <end position="580"/>
    </location>
</feature>
<dbReference type="InterPro" id="IPR017407">
    <property type="entry name" value="Ser/Thr_kinase_Rio1"/>
</dbReference>
<keyword evidence="13" id="KW-0378">Hydrolase</keyword>
<feature type="binding site" evidence="21">
    <location>
        <position position="341"/>
    </location>
    <ligand>
        <name>Mg(2+)</name>
        <dbReference type="ChEBI" id="CHEBI:18420"/>
    </ligand>
</feature>
<comment type="catalytic activity">
    <reaction evidence="17 18">
        <text>L-seryl-[protein] + ATP = O-phospho-L-seryl-[protein] + ADP + H(+)</text>
        <dbReference type="Rhea" id="RHEA:17989"/>
        <dbReference type="Rhea" id="RHEA-COMP:9863"/>
        <dbReference type="Rhea" id="RHEA-COMP:11604"/>
        <dbReference type="ChEBI" id="CHEBI:15378"/>
        <dbReference type="ChEBI" id="CHEBI:29999"/>
        <dbReference type="ChEBI" id="CHEBI:30616"/>
        <dbReference type="ChEBI" id="CHEBI:83421"/>
        <dbReference type="ChEBI" id="CHEBI:456216"/>
        <dbReference type="EC" id="2.7.11.1"/>
    </reaction>
</comment>
<feature type="compositionally biased region" description="Basic and acidic residues" evidence="22">
    <location>
        <begin position="142"/>
        <end position="152"/>
    </location>
</feature>
<dbReference type="eggNOG" id="KOG2270">
    <property type="taxonomic scope" value="Eukaryota"/>
</dbReference>
<feature type="compositionally biased region" description="Basic and acidic residues" evidence="22">
    <location>
        <begin position="587"/>
        <end position="611"/>
    </location>
</feature>
<dbReference type="GO" id="GO:0005737">
    <property type="term" value="C:cytoplasm"/>
    <property type="evidence" value="ECO:0007669"/>
    <property type="project" value="UniProtKB-SubCell"/>
</dbReference>
<dbReference type="InterPro" id="IPR018934">
    <property type="entry name" value="RIO_dom"/>
</dbReference>
<feature type="active site" description="Proton acceptor" evidence="19">
    <location>
        <position position="324"/>
    </location>
</feature>
<name>A0A1D8NC91_YARLL</name>
<feature type="binding site" evidence="20">
    <location>
        <position position="271"/>
    </location>
    <ligand>
        <name>ATP</name>
        <dbReference type="ChEBI" id="CHEBI:30616"/>
    </ligand>
</feature>
<organism evidence="24 25">
    <name type="scientific">Yarrowia lipolytica</name>
    <name type="common">Candida lipolytica</name>
    <dbReference type="NCBI Taxonomy" id="4952"/>
    <lineage>
        <taxon>Eukaryota</taxon>
        <taxon>Fungi</taxon>
        <taxon>Dikarya</taxon>
        <taxon>Ascomycota</taxon>
        <taxon>Saccharomycotina</taxon>
        <taxon>Dipodascomycetes</taxon>
        <taxon>Dipodascales</taxon>
        <taxon>Dipodascales incertae sedis</taxon>
        <taxon>Yarrowia</taxon>
    </lineage>
</organism>
<dbReference type="GO" id="GO:0042254">
    <property type="term" value="P:ribosome biogenesis"/>
    <property type="evidence" value="ECO:0007669"/>
    <property type="project" value="UniProtKB-KW"/>
</dbReference>
<feature type="compositionally biased region" description="Basic residues" evidence="22">
    <location>
        <begin position="612"/>
        <end position="630"/>
    </location>
</feature>
<dbReference type="FunFam" id="3.30.200.20:FF:000148">
    <property type="entry name" value="Serine/threonine-protein kinase RIO1"/>
    <property type="match status" value="1"/>
</dbReference>
<evidence type="ECO:0000256" key="21">
    <source>
        <dbReference type="PIRSR" id="PIRSR038147-3"/>
    </source>
</evidence>
<keyword evidence="14 18" id="KW-0067">ATP-binding</keyword>
<dbReference type="CDD" id="cd05147">
    <property type="entry name" value="RIO1_euk"/>
    <property type="match status" value="1"/>
</dbReference>
<keyword evidence="6" id="KW-0963">Cytoplasm</keyword>
<evidence type="ECO:0000256" key="8">
    <source>
        <dbReference type="ARBA" id="ARBA00022527"/>
    </source>
</evidence>
<evidence type="ECO:0000259" key="23">
    <source>
        <dbReference type="SMART" id="SM00090"/>
    </source>
</evidence>
<reference evidence="24 25" key="1">
    <citation type="journal article" date="2016" name="PLoS ONE">
        <title>Sequence Assembly of Yarrowia lipolytica Strain W29/CLIB89 Shows Transposable Element Diversity.</title>
        <authorList>
            <person name="Magnan C."/>
            <person name="Yu J."/>
            <person name="Chang I."/>
            <person name="Jahn E."/>
            <person name="Kanomata Y."/>
            <person name="Wu J."/>
            <person name="Zeller M."/>
            <person name="Oakes M."/>
            <person name="Baldi P."/>
            <person name="Sandmeyer S."/>
        </authorList>
    </citation>
    <scope>NUCLEOTIDE SEQUENCE [LARGE SCALE GENOMIC DNA]</scope>
    <source>
        <strain evidence="25">CLIB89(W29)</strain>
    </source>
</reference>
<feature type="compositionally biased region" description="Polar residues" evidence="22">
    <location>
        <begin position="453"/>
        <end position="465"/>
    </location>
</feature>
<dbReference type="Gene3D" id="3.30.200.20">
    <property type="entry name" value="Phosphorylase Kinase, domain 1"/>
    <property type="match status" value="1"/>
</dbReference>
<dbReference type="PANTHER" id="PTHR45723">
    <property type="entry name" value="SERINE/THREONINE-PROTEIN KINASE RIO1"/>
    <property type="match status" value="1"/>
</dbReference>
<dbReference type="InterPro" id="IPR018935">
    <property type="entry name" value="RIO_kinase_CS"/>
</dbReference>
<evidence type="ECO:0000256" key="5">
    <source>
        <dbReference type="ARBA" id="ARBA00016038"/>
    </source>
</evidence>
<dbReference type="FunFam" id="1.10.510.10:FF:001028">
    <property type="entry name" value="Serine/threonine-protein kinase RIO1"/>
    <property type="match status" value="1"/>
</dbReference>
<dbReference type="GO" id="GO:0046872">
    <property type="term" value="F:metal ion binding"/>
    <property type="evidence" value="ECO:0007669"/>
    <property type="project" value="UniProtKB-KW"/>
</dbReference>
<evidence type="ECO:0000256" key="9">
    <source>
        <dbReference type="ARBA" id="ARBA00022679"/>
    </source>
</evidence>
<dbReference type="GO" id="GO:0004674">
    <property type="term" value="F:protein serine/threonine kinase activity"/>
    <property type="evidence" value="ECO:0007669"/>
    <property type="project" value="UniProtKB-KW"/>
</dbReference>
<evidence type="ECO:0000256" key="17">
    <source>
        <dbReference type="ARBA" id="ARBA00048679"/>
    </source>
</evidence>
<evidence type="ECO:0000256" key="3">
    <source>
        <dbReference type="ARBA" id="ARBA00009196"/>
    </source>
</evidence>
<keyword evidence="8 18" id="KW-0723">Serine/threonine-protein kinase</keyword>
<evidence type="ECO:0000256" key="15">
    <source>
        <dbReference type="ARBA" id="ARBA00022842"/>
    </source>
</evidence>
<dbReference type="SMART" id="SM00090">
    <property type="entry name" value="RIO"/>
    <property type="match status" value="1"/>
</dbReference>
<feature type="region of interest" description="Disordered" evidence="22">
    <location>
        <begin position="406"/>
        <end position="474"/>
    </location>
</feature>
<evidence type="ECO:0000256" key="2">
    <source>
        <dbReference type="ARBA" id="ARBA00004496"/>
    </source>
</evidence>
<dbReference type="Pfam" id="PF01163">
    <property type="entry name" value="RIO1"/>
    <property type="match status" value="1"/>
</dbReference>
<feature type="compositionally biased region" description="Acidic residues" evidence="22">
    <location>
        <begin position="32"/>
        <end position="56"/>
    </location>
</feature>
<feature type="compositionally biased region" description="Acidic residues" evidence="22">
    <location>
        <begin position="546"/>
        <end position="560"/>
    </location>
</feature>
<evidence type="ECO:0000256" key="7">
    <source>
        <dbReference type="ARBA" id="ARBA00022517"/>
    </source>
</evidence>
<dbReference type="GO" id="GO:0005524">
    <property type="term" value="F:ATP binding"/>
    <property type="evidence" value="ECO:0007669"/>
    <property type="project" value="UniProtKB-KW"/>
</dbReference>
<keyword evidence="12 18" id="KW-0418">Kinase</keyword>
<dbReference type="VEuPathDB" id="FungiDB:YALI0_C22385g"/>
<dbReference type="InterPro" id="IPR051272">
    <property type="entry name" value="RIO-type_Ser/Thr_kinase"/>
</dbReference>
<keyword evidence="15" id="KW-0460">Magnesium</keyword>
<comment type="cofactor">
    <cofactor evidence="1 21">
        <name>Mg(2+)</name>
        <dbReference type="ChEBI" id="CHEBI:18420"/>
    </cofactor>
</comment>
<dbReference type="AlphaFoldDB" id="A0A1D8NC91"/>
<feature type="binding site" evidence="20">
    <location>
        <position position="201"/>
    </location>
    <ligand>
        <name>ATP</name>
        <dbReference type="ChEBI" id="CHEBI:30616"/>
    </ligand>
</feature>
<feature type="active site" description="4-aspartylphosphate intermediate" evidence="19">
    <location>
        <position position="341"/>
    </location>
</feature>
<evidence type="ECO:0000256" key="13">
    <source>
        <dbReference type="ARBA" id="ARBA00022801"/>
    </source>
</evidence>
<feature type="region of interest" description="Disordered" evidence="22">
    <location>
        <begin position="1"/>
        <end position="63"/>
    </location>
</feature>
<comment type="subcellular location">
    <subcellularLocation>
        <location evidence="2">Cytoplasm</location>
    </subcellularLocation>
</comment>
<feature type="region of interest" description="Disordered" evidence="22">
    <location>
        <begin position="113"/>
        <end position="152"/>
    </location>
</feature>
<dbReference type="InterPro" id="IPR000687">
    <property type="entry name" value="RIO_kinase"/>
</dbReference>